<keyword evidence="2" id="KW-1185">Reference proteome</keyword>
<accession>A0AAE3CKJ4</accession>
<dbReference type="NCBIfam" id="NF033819">
    <property type="entry name" value="IS66_TnpB"/>
    <property type="match status" value="1"/>
</dbReference>
<organism evidence="1 2">
    <name type="scientific">Igneacidithiobacillus copahuensis</name>
    <dbReference type="NCBI Taxonomy" id="2724909"/>
    <lineage>
        <taxon>Bacteria</taxon>
        <taxon>Pseudomonadati</taxon>
        <taxon>Pseudomonadota</taxon>
        <taxon>Acidithiobacillia</taxon>
        <taxon>Acidithiobacillales</taxon>
        <taxon>Acidithiobacillaceae</taxon>
        <taxon>Igneacidithiobacillus</taxon>
    </lineage>
</organism>
<proteinExistence type="predicted"/>
<sequence>MWLSPGTRIWFAAAPVDMRLGFDGLAAKVHGALSADPFGGQAFVFRNRRGDRLKLLLWDGLGFWLIYRRLDQGRLHWPQGDVGAVELSAAQWAMLVEGRPWSSLPGLKKCTPSML</sequence>
<evidence type="ECO:0000313" key="1">
    <source>
        <dbReference type="EMBL" id="MBU2788913.1"/>
    </source>
</evidence>
<dbReference type="Pfam" id="PF05717">
    <property type="entry name" value="TnpB_IS66"/>
    <property type="match status" value="1"/>
</dbReference>
<protein>
    <submittedName>
        <fullName evidence="1">IS66 family insertion sequence element accessory protein TnpB</fullName>
    </submittedName>
</protein>
<dbReference type="InterPro" id="IPR008878">
    <property type="entry name" value="Transposase_IS66_Orf2"/>
</dbReference>
<gene>
    <name evidence="1" type="primary">tnpB</name>
    <name evidence="1" type="ORF">HFQ13_11995</name>
</gene>
<dbReference type="EMBL" id="JAAXYO010000172">
    <property type="protein sequence ID" value="MBU2788913.1"/>
    <property type="molecule type" value="Genomic_DNA"/>
</dbReference>
<dbReference type="PANTHER" id="PTHR36455">
    <property type="match status" value="1"/>
</dbReference>
<reference evidence="1" key="1">
    <citation type="journal article" date="2021" name="ISME J.">
        <title>Genomic evolution of the class Acidithiobacillia: deep-branching Proteobacteria living in extreme acidic conditions.</title>
        <authorList>
            <person name="Moya-Beltran A."/>
            <person name="Beard S."/>
            <person name="Rojas-Villalobos C."/>
            <person name="Issotta F."/>
            <person name="Gallardo Y."/>
            <person name="Ulloa R."/>
            <person name="Giaveno A."/>
            <person name="Degli Esposti M."/>
            <person name="Johnson D.B."/>
            <person name="Quatrini R."/>
        </authorList>
    </citation>
    <scope>NUCLEOTIDE SEQUENCE</scope>
    <source>
        <strain evidence="1">VAN18-1</strain>
    </source>
</reference>
<name>A0AAE3CKJ4_9PROT</name>
<evidence type="ECO:0000313" key="2">
    <source>
        <dbReference type="Proteomes" id="UP001197378"/>
    </source>
</evidence>
<dbReference type="RefSeq" id="WP_215885766.1">
    <property type="nucleotide sequence ID" value="NZ_JAAXYO010000172.1"/>
</dbReference>
<comment type="caution">
    <text evidence="1">The sequence shown here is derived from an EMBL/GenBank/DDBJ whole genome shotgun (WGS) entry which is preliminary data.</text>
</comment>
<dbReference type="AlphaFoldDB" id="A0AAE3CKJ4"/>
<dbReference type="Proteomes" id="UP001197378">
    <property type="component" value="Unassembled WGS sequence"/>
</dbReference>
<dbReference type="PANTHER" id="PTHR36455:SF1">
    <property type="entry name" value="BLR8292 PROTEIN"/>
    <property type="match status" value="1"/>
</dbReference>